<dbReference type="InterPro" id="IPR050173">
    <property type="entry name" value="ABC_transporter_C-like"/>
</dbReference>
<feature type="transmembrane region" description="Helical" evidence="10">
    <location>
        <begin position="656"/>
        <end position="678"/>
    </location>
</feature>
<dbReference type="SMART" id="SM00382">
    <property type="entry name" value="AAA"/>
    <property type="match status" value="2"/>
</dbReference>
<dbReference type="EMBL" id="JAANYQ010000013">
    <property type="protein sequence ID" value="KAF4121361.1"/>
    <property type="molecule type" value="Genomic_DNA"/>
</dbReference>
<comment type="subcellular location">
    <subcellularLocation>
        <location evidence="1">Cell membrane</location>
        <topology evidence="1">Multi-pass membrane protein</topology>
    </subcellularLocation>
</comment>
<dbReference type="Gene3D" id="1.20.1560.10">
    <property type="entry name" value="ABC transporter type 1, transmembrane domain"/>
    <property type="match status" value="2"/>
</dbReference>
<keyword evidence="6" id="KW-0067">ATP-binding</keyword>
<feature type="region of interest" description="Disordered" evidence="9">
    <location>
        <begin position="535"/>
        <end position="556"/>
    </location>
</feature>
<feature type="transmembrane region" description="Helical" evidence="10">
    <location>
        <begin position="754"/>
        <end position="774"/>
    </location>
</feature>
<proteinExistence type="predicted"/>
<dbReference type="InterPro" id="IPR011527">
    <property type="entry name" value="ABC1_TM_dom"/>
</dbReference>
<dbReference type="AlphaFoldDB" id="A0A9P4YTG6"/>
<gene>
    <name evidence="13" type="ORF">GMORB2_2323</name>
</gene>
<evidence type="ECO:0000256" key="7">
    <source>
        <dbReference type="ARBA" id="ARBA00022989"/>
    </source>
</evidence>
<feature type="compositionally biased region" description="Basic and acidic residues" evidence="9">
    <location>
        <begin position="535"/>
        <end position="550"/>
    </location>
</feature>
<evidence type="ECO:0000256" key="10">
    <source>
        <dbReference type="SAM" id="Phobius"/>
    </source>
</evidence>
<dbReference type="SUPFAM" id="SSF52540">
    <property type="entry name" value="P-loop containing nucleoside triphosphate hydrolases"/>
    <property type="match status" value="2"/>
</dbReference>
<evidence type="ECO:0000259" key="11">
    <source>
        <dbReference type="PROSITE" id="PS50893"/>
    </source>
</evidence>
<organism evidence="13 14">
    <name type="scientific">Geosmithia morbida</name>
    <dbReference type="NCBI Taxonomy" id="1094350"/>
    <lineage>
        <taxon>Eukaryota</taxon>
        <taxon>Fungi</taxon>
        <taxon>Dikarya</taxon>
        <taxon>Ascomycota</taxon>
        <taxon>Pezizomycotina</taxon>
        <taxon>Sordariomycetes</taxon>
        <taxon>Hypocreomycetidae</taxon>
        <taxon>Hypocreales</taxon>
        <taxon>Bionectriaceae</taxon>
        <taxon>Geosmithia</taxon>
    </lineage>
</organism>
<dbReference type="PANTHER" id="PTHR24223">
    <property type="entry name" value="ATP-BINDING CASSETTE SUB-FAMILY C"/>
    <property type="match status" value="1"/>
</dbReference>
<evidence type="ECO:0000313" key="13">
    <source>
        <dbReference type="EMBL" id="KAF4121361.1"/>
    </source>
</evidence>
<dbReference type="RefSeq" id="XP_035320013.1">
    <property type="nucleotide sequence ID" value="XM_035464303.1"/>
</dbReference>
<evidence type="ECO:0000256" key="1">
    <source>
        <dbReference type="ARBA" id="ARBA00004651"/>
    </source>
</evidence>
<feature type="domain" description="ABC transporter" evidence="11">
    <location>
        <begin position="320"/>
        <end position="547"/>
    </location>
</feature>
<dbReference type="Pfam" id="PF00005">
    <property type="entry name" value="ABC_tran"/>
    <property type="match status" value="2"/>
</dbReference>
<dbReference type="GO" id="GO:0016887">
    <property type="term" value="F:ATP hydrolysis activity"/>
    <property type="evidence" value="ECO:0007669"/>
    <property type="project" value="InterPro"/>
</dbReference>
<dbReference type="Gene3D" id="3.40.50.300">
    <property type="entry name" value="P-loop containing nucleotide triphosphate hydrolases"/>
    <property type="match status" value="2"/>
</dbReference>
<dbReference type="InterPro" id="IPR027417">
    <property type="entry name" value="P-loop_NTPase"/>
</dbReference>
<dbReference type="PROSITE" id="PS50929">
    <property type="entry name" value="ABC_TM1F"/>
    <property type="match status" value="2"/>
</dbReference>
<dbReference type="Proteomes" id="UP000749293">
    <property type="component" value="Unassembled WGS sequence"/>
</dbReference>
<accession>A0A9P4YTG6</accession>
<dbReference type="InterPro" id="IPR003593">
    <property type="entry name" value="AAA+_ATPase"/>
</dbReference>
<keyword evidence="2" id="KW-0813">Transport</keyword>
<dbReference type="PROSITE" id="PS00211">
    <property type="entry name" value="ABC_TRANSPORTER_1"/>
    <property type="match status" value="2"/>
</dbReference>
<dbReference type="GeneID" id="55968553"/>
<evidence type="ECO:0000313" key="14">
    <source>
        <dbReference type="Proteomes" id="UP000749293"/>
    </source>
</evidence>
<dbReference type="GO" id="GO:0005524">
    <property type="term" value="F:ATP binding"/>
    <property type="evidence" value="ECO:0007669"/>
    <property type="project" value="UniProtKB-KW"/>
</dbReference>
<feature type="transmembrane region" description="Helical" evidence="10">
    <location>
        <begin position="720"/>
        <end position="742"/>
    </location>
</feature>
<reference evidence="13" key="1">
    <citation type="submission" date="2020-03" db="EMBL/GenBank/DDBJ databases">
        <title>Site-based positive gene gene selection in Geosmithia morbida across the United States reveals a broad range of putative effectors and factors for local host and environmental adapation.</title>
        <authorList>
            <person name="Onufrak A."/>
            <person name="Murdoch R.W."/>
            <person name="Gazis R."/>
            <person name="Huff M."/>
            <person name="Staton M."/>
            <person name="Klingeman W."/>
            <person name="Hadziabdic D."/>
        </authorList>
    </citation>
    <scope>NUCLEOTIDE SEQUENCE</scope>
    <source>
        <strain evidence="13">1262</strain>
    </source>
</reference>
<sequence length="1044" mass="113213">MLWLSFIPIAPRLFLIFFRYCQPAIVSEVIRYIKNPSGQDSQRGHAIVFVSAIVYIGLVVSKVEYQRSIDQLRIATKGVIVGLVNNKSLSQPSNAYEYGRAVSLLSTDSDGIVQSARIFHETWAQIIEVTIGMVMLARLVGWVCPVPLVVIFCCSQTSRYLAKNLQARQEAWNMGTQQRLATTTSMLSSLKSVKMLGLSDYIESLVSSLRKDELYMAERIRRMMVAHNASANASVIFSPILTIIIYALVSRWRGSTLDVETAFTATALLGLVTHSASMIMAMVPQASGSLAAFERVRQYLSQPDKLDQRSVSNGPNSPDITLENVSVLPSPSVSPILSGVSLTVTKGSIIVCSGPEGSGKSCLAKAILGEAPISNGAIAVSTRRIGYCQQSPWLPNQTLKQAICGFYSEDTLGYREVVRLCCLDQDILSLPDADETMIGSGGSNLSGGQRQRVALARALYSRTGIVLLDDCFSALDGTTEGRIIENLFGPSGYFKKQGITVLLFTRSASHFALSDWLVILGNGSITYQGTYDDLREKPDHAPEIDRKETSEGQGVRVDENVQIQGLTLTEATFDCDTRATGDPSLYGKGSACGDADPHCTNVGNQATLPAPSAYFSGTGAGVILNRQDIQLVDRQLPAAILSICNQTFELMVQTTLLFSAQNLLAATLPLCVAAVYFVQKIEGIATIRAFGWEEQVEQLNTYYLDRAQKPTYTLFCLQQWLGVVLDLIVAAIVIGLISLAVLSGTTAGQIGMALNIVLVANTTLSGLVTSWMNMEMSLGAISRIKTFESDTPKEEMPLEHHEPGTDWPSVGAVELVDVAVAHGPDSHALQDITMTIPAGGRLTVCDGTGSGKSTLMLTLLRLLDLQSGSIRVDGIDLSLVPRSLVRQRCFITVLQDPFILDQVSLRFNLDPSGTHPEKAIILALEKATLWSHFISDQPVPDSAKILDSPISSLPRMSSGQSQLFALARAVLRLWSLRQPTDLLPRAMPILLLEEATSSLDLIEEGAVRSIVREEFAERGHTVISITQRASGSDRGTQALDLPLG</sequence>
<dbReference type="GO" id="GO:0140359">
    <property type="term" value="F:ABC-type transporter activity"/>
    <property type="evidence" value="ECO:0007669"/>
    <property type="project" value="InterPro"/>
</dbReference>
<dbReference type="OrthoDB" id="4139357at2759"/>
<name>A0A9P4YTG6_9HYPO</name>
<dbReference type="PROSITE" id="PS50893">
    <property type="entry name" value="ABC_TRANSPORTER_2"/>
    <property type="match status" value="1"/>
</dbReference>
<dbReference type="InterPro" id="IPR044726">
    <property type="entry name" value="ABCC_6TM_D2"/>
</dbReference>
<keyword evidence="3" id="KW-1003">Cell membrane</keyword>
<comment type="caution">
    <text evidence="13">The sequence shown here is derived from an EMBL/GenBank/DDBJ whole genome shotgun (WGS) entry which is preliminary data.</text>
</comment>
<dbReference type="InterPro" id="IPR003439">
    <property type="entry name" value="ABC_transporter-like_ATP-bd"/>
</dbReference>
<evidence type="ECO:0000256" key="5">
    <source>
        <dbReference type="ARBA" id="ARBA00022741"/>
    </source>
</evidence>
<dbReference type="GO" id="GO:0005886">
    <property type="term" value="C:plasma membrane"/>
    <property type="evidence" value="ECO:0007669"/>
    <property type="project" value="UniProtKB-SubCell"/>
</dbReference>
<evidence type="ECO:0000256" key="6">
    <source>
        <dbReference type="ARBA" id="ARBA00022840"/>
    </source>
</evidence>
<feature type="domain" description="ABC transmembrane type-1" evidence="12">
    <location>
        <begin position="99"/>
        <end position="288"/>
    </location>
</feature>
<evidence type="ECO:0000256" key="3">
    <source>
        <dbReference type="ARBA" id="ARBA00022475"/>
    </source>
</evidence>
<keyword evidence="8 10" id="KW-0472">Membrane</keyword>
<feature type="domain" description="ABC transmembrane type-1" evidence="12">
    <location>
        <begin position="676"/>
        <end position="776"/>
    </location>
</feature>
<dbReference type="Pfam" id="PF00664">
    <property type="entry name" value="ABC_membrane"/>
    <property type="match status" value="1"/>
</dbReference>
<dbReference type="CDD" id="cd18580">
    <property type="entry name" value="ABC_6TM_ABCC_D2"/>
    <property type="match status" value="1"/>
</dbReference>
<evidence type="ECO:0000259" key="12">
    <source>
        <dbReference type="PROSITE" id="PS50929"/>
    </source>
</evidence>
<dbReference type="PANTHER" id="PTHR24223:SF345">
    <property type="entry name" value="ABC MULTIDRUG TRANSPORTER (EUROFUNG)"/>
    <property type="match status" value="1"/>
</dbReference>
<keyword evidence="14" id="KW-1185">Reference proteome</keyword>
<evidence type="ECO:0000256" key="9">
    <source>
        <dbReference type="SAM" id="MobiDB-lite"/>
    </source>
</evidence>
<evidence type="ECO:0000256" key="4">
    <source>
        <dbReference type="ARBA" id="ARBA00022692"/>
    </source>
</evidence>
<evidence type="ECO:0000256" key="8">
    <source>
        <dbReference type="ARBA" id="ARBA00023136"/>
    </source>
</evidence>
<feature type="transmembrane region" description="Helical" evidence="10">
    <location>
        <begin position="229"/>
        <end position="249"/>
    </location>
</feature>
<dbReference type="InterPro" id="IPR017871">
    <property type="entry name" value="ABC_transporter-like_CS"/>
</dbReference>
<keyword evidence="5" id="KW-0547">Nucleotide-binding</keyword>
<dbReference type="SUPFAM" id="SSF90123">
    <property type="entry name" value="ABC transporter transmembrane region"/>
    <property type="match status" value="2"/>
</dbReference>
<keyword evidence="4 10" id="KW-0812">Transmembrane</keyword>
<keyword evidence="7 10" id="KW-1133">Transmembrane helix</keyword>
<evidence type="ECO:0000256" key="2">
    <source>
        <dbReference type="ARBA" id="ARBA00022448"/>
    </source>
</evidence>
<protein>
    <submittedName>
        <fullName evidence="13">ABC-type multidrug transport system, ATPase and permease component</fullName>
    </submittedName>
</protein>
<dbReference type="InterPro" id="IPR036640">
    <property type="entry name" value="ABC1_TM_sf"/>
</dbReference>